<comment type="caution">
    <text evidence="1">The sequence shown here is derived from an EMBL/GenBank/DDBJ whole genome shotgun (WGS) entry which is preliminary data.</text>
</comment>
<dbReference type="PANTHER" id="PTHR47074">
    <property type="entry name" value="BNAC02G40300D PROTEIN"/>
    <property type="match status" value="1"/>
</dbReference>
<name>A0A5J9VK02_9POAL</name>
<dbReference type="AlphaFoldDB" id="A0A5J9VK02"/>
<evidence type="ECO:0000313" key="2">
    <source>
        <dbReference type="Proteomes" id="UP000324897"/>
    </source>
</evidence>
<dbReference type="Proteomes" id="UP000324897">
    <property type="component" value="Unassembled WGS sequence"/>
</dbReference>
<keyword evidence="2" id="KW-1185">Reference proteome</keyword>
<organism evidence="1 2">
    <name type="scientific">Eragrostis curvula</name>
    <name type="common">weeping love grass</name>
    <dbReference type="NCBI Taxonomy" id="38414"/>
    <lineage>
        <taxon>Eukaryota</taxon>
        <taxon>Viridiplantae</taxon>
        <taxon>Streptophyta</taxon>
        <taxon>Embryophyta</taxon>
        <taxon>Tracheophyta</taxon>
        <taxon>Spermatophyta</taxon>
        <taxon>Magnoliopsida</taxon>
        <taxon>Liliopsida</taxon>
        <taxon>Poales</taxon>
        <taxon>Poaceae</taxon>
        <taxon>PACMAD clade</taxon>
        <taxon>Chloridoideae</taxon>
        <taxon>Eragrostideae</taxon>
        <taxon>Eragrostidinae</taxon>
        <taxon>Eragrostis</taxon>
    </lineage>
</organism>
<evidence type="ECO:0008006" key="3">
    <source>
        <dbReference type="Google" id="ProtNLM"/>
    </source>
</evidence>
<dbReference type="InterPro" id="IPR052929">
    <property type="entry name" value="RNase_H-like_EbsB-rel"/>
</dbReference>
<dbReference type="Gramene" id="TVU36589">
    <property type="protein sequence ID" value="TVU36589"/>
    <property type="gene ID" value="EJB05_18527"/>
</dbReference>
<evidence type="ECO:0000313" key="1">
    <source>
        <dbReference type="EMBL" id="TVU36589.1"/>
    </source>
</evidence>
<dbReference type="OrthoDB" id="694270at2759"/>
<gene>
    <name evidence="1" type="ORF">EJB05_18527</name>
</gene>
<accession>A0A5J9VK02</accession>
<protein>
    <recommendedName>
        <fullName evidence="3">RNase H type-1 domain-containing protein</fullName>
    </recommendedName>
</protein>
<sequence length="333" mass="37574">MRLATEYLHVASPPWLFFASDLSVSNLPTCQQENRFLLDEHENPFLLEDCGHLFFKCEHVHDVWRVLNLDHIRIEQKLWSTSEICSSINYHLMEWEKLKKPIKEKFGGTVMRWKAPPVDNYKLNVDASFLSSGKGGWGYIARDHDGAYLDGGVGNIPRALSVLHVEAIAALRYLKDMRTYMDEMLDSCVQHLPGIESAGRWTVYKMLQDVWIDSPFSNMETQEDCSTSQQRNMSKNELNWRVCHLMTQTPRMMRAVPSTAGPGRTRSPRTAAATAVAAKVTALVTGTATEMGAAPRSAKKDADAHRLAANGAEYCHVRRRASHRPMTLPEGEA</sequence>
<dbReference type="EMBL" id="RWGY01000009">
    <property type="protein sequence ID" value="TVU36589.1"/>
    <property type="molecule type" value="Genomic_DNA"/>
</dbReference>
<reference evidence="1 2" key="1">
    <citation type="journal article" date="2019" name="Sci. Rep.">
        <title>A high-quality genome of Eragrostis curvula grass provides insights into Poaceae evolution and supports new strategies to enhance forage quality.</title>
        <authorList>
            <person name="Carballo J."/>
            <person name="Santos B.A.C.M."/>
            <person name="Zappacosta D."/>
            <person name="Garbus I."/>
            <person name="Selva J.P."/>
            <person name="Gallo C.A."/>
            <person name="Diaz A."/>
            <person name="Albertini E."/>
            <person name="Caccamo M."/>
            <person name="Echenique V."/>
        </authorList>
    </citation>
    <scope>NUCLEOTIDE SEQUENCE [LARGE SCALE GENOMIC DNA]</scope>
    <source>
        <strain evidence="2">cv. Victoria</strain>
        <tissue evidence="1">Leaf</tissue>
    </source>
</reference>
<feature type="non-terminal residue" evidence="1">
    <location>
        <position position="1"/>
    </location>
</feature>
<dbReference type="PANTHER" id="PTHR47074:SF11">
    <property type="entry name" value="REVERSE TRANSCRIPTASE-LIKE PROTEIN"/>
    <property type="match status" value="1"/>
</dbReference>
<proteinExistence type="predicted"/>